<dbReference type="EMBL" id="ACCL02000027">
    <property type="protein sequence ID" value="EET58638.1"/>
    <property type="molecule type" value="Genomic_DNA"/>
</dbReference>
<evidence type="ECO:0000313" key="1">
    <source>
        <dbReference type="EMBL" id="EET58638.1"/>
    </source>
</evidence>
<dbReference type="Proteomes" id="UP000005561">
    <property type="component" value="Unassembled WGS sequence"/>
</dbReference>
<sequence>MSCPANGPDIDFSCSFLLKSKSHGSLYHKFPTCQSEKDKYPREKNIVSGSTAGPPRYMRNLFKIALRWDFCCSM</sequence>
<protein>
    <submittedName>
        <fullName evidence="1">Uncharacterized protein</fullName>
    </submittedName>
</protein>
<name>C6LL20_9FIRM</name>
<evidence type="ECO:0000313" key="2">
    <source>
        <dbReference type="Proteomes" id="UP000005561"/>
    </source>
</evidence>
<dbReference type="AlphaFoldDB" id="C6LL20"/>
<organism evidence="1 2">
    <name type="scientific">Marvinbryantia formatexigens DSM 14469</name>
    <dbReference type="NCBI Taxonomy" id="478749"/>
    <lineage>
        <taxon>Bacteria</taxon>
        <taxon>Bacillati</taxon>
        <taxon>Bacillota</taxon>
        <taxon>Clostridia</taxon>
        <taxon>Lachnospirales</taxon>
        <taxon>Lachnospiraceae</taxon>
        <taxon>Marvinbryantia</taxon>
    </lineage>
</organism>
<gene>
    <name evidence="1" type="ORF">BRYFOR_09366</name>
</gene>
<proteinExistence type="predicted"/>
<accession>C6LL20</accession>
<comment type="caution">
    <text evidence="1">The sequence shown here is derived from an EMBL/GenBank/DDBJ whole genome shotgun (WGS) entry which is preliminary data.</text>
</comment>
<keyword evidence="2" id="KW-1185">Reference proteome</keyword>
<reference evidence="1" key="1">
    <citation type="submission" date="2009-07" db="EMBL/GenBank/DDBJ databases">
        <authorList>
            <person name="Weinstock G."/>
            <person name="Sodergren E."/>
            <person name="Clifton S."/>
            <person name="Fulton L."/>
            <person name="Fulton B."/>
            <person name="Courtney L."/>
            <person name="Fronick C."/>
            <person name="Harrison M."/>
            <person name="Strong C."/>
            <person name="Farmer C."/>
            <person name="Delahaunty K."/>
            <person name="Markovic C."/>
            <person name="Hall O."/>
            <person name="Minx P."/>
            <person name="Tomlinson C."/>
            <person name="Mitreva M."/>
            <person name="Nelson J."/>
            <person name="Hou S."/>
            <person name="Wollam A."/>
            <person name="Pepin K.H."/>
            <person name="Johnson M."/>
            <person name="Bhonagiri V."/>
            <person name="Nash W.E."/>
            <person name="Warren W."/>
            <person name="Chinwalla A."/>
            <person name="Mardis E.R."/>
            <person name="Wilson R.K."/>
        </authorList>
    </citation>
    <scope>NUCLEOTIDE SEQUENCE [LARGE SCALE GENOMIC DNA]</scope>
    <source>
        <strain evidence="1">DSM 14469</strain>
    </source>
</reference>